<feature type="domain" description="GlxA-like beta barrel" evidence="3">
    <location>
        <begin position="315"/>
        <end position="413"/>
    </location>
</feature>
<dbReference type="Proteomes" id="UP000229896">
    <property type="component" value="Unassembled WGS sequence"/>
</dbReference>
<keyword evidence="2" id="KW-1133">Transmembrane helix</keyword>
<organism evidence="4 5">
    <name type="scientific">Candidatus Berkelbacteria bacterium CG08_land_8_20_14_0_20_39_8</name>
    <dbReference type="NCBI Taxonomy" id="1974511"/>
    <lineage>
        <taxon>Bacteria</taxon>
        <taxon>Candidatus Berkelbacteria</taxon>
    </lineage>
</organism>
<dbReference type="InterPro" id="IPR049305">
    <property type="entry name" value="GlxA-like_b-barrel"/>
</dbReference>
<feature type="compositionally biased region" description="Basic and acidic residues" evidence="1">
    <location>
        <begin position="80"/>
        <end position="121"/>
    </location>
</feature>
<protein>
    <recommendedName>
        <fullName evidence="3">GlxA-like beta barrel domain-containing protein</fullName>
    </recommendedName>
</protein>
<evidence type="ECO:0000256" key="1">
    <source>
        <dbReference type="SAM" id="MobiDB-lite"/>
    </source>
</evidence>
<evidence type="ECO:0000256" key="2">
    <source>
        <dbReference type="SAM" id="Phobius"/>
    </source>
</evidence>
<sequence>LDPDEEITDVIDKISKVDDRSVSLVIPRGSTLANSIVNLKLLVKRSKSLKKDVALVTSDNIAHNLASQIGLSVFESIEDARAGKEEEPMEESKAEEPLSRGTEDEIDGIKVHKYDRDGREDMEPEEENAEEKISDESKLPSESGEGEIIEAVRDAEDENSNVGNGNQNEKELIKEADSHPEPISEPTAEKADYKLIKKPMKPEIRQRELPGPDLGGGQVFGKMRTAKSRKKKIIAIISGLIALLLIFGAYIALPKATVTLSVTSEPFSSAADIIVNKDATEINSETSTIPGKLVSEEEELTKPFAASGEKNIGAKAKGKITIYNYWDDKPHQIASGSKFSTSAGVVFVSTEAATVPAGHPNIIPPSTYEINPPGTVDVSVEAVDVGEKGNIGPSNFTITSLPSVQQSKIYGKSSTAMSGGTNEIVKVITDKDISDAKDSTENELKTTITDKIKSDLTDSEKLLDSAISMSVTSESASAKSGDQLDTFNYLAKIKIEAITFSEDNFKLLLLKTAQLQLPDDRQIVTNDNQNINYEVTGSDIAAGTVNLHGTFDGFIAKKYNTDEMKSAIRFISIRKATGKLTAYDGILSADISTSPRFLRSLPALAQRININFDYGTSKKSNISSQEQ</sequence>
<accession>A0A2M6YBG2</accession>
<dbReference type="EMBL" id="PEXI01000104">
    <property type="protein sequence ID" value="PIU24019.1"/>
    <property type="molecule type" value="Genomic_DNA"/>
</dbReference>
<keyword evidence="2" id="KW-0472">Membrane</keyword>
<proteinExistence type="predicted"/>
<comment type="caution">
    <text evidence="4">The sequence shown here is derived from an EMBL/GenBank/DDBJ whole genome shotgun (WGS) entry which is preliminary data.</text>
</comment>
<feature type="region of interest" description="Disordered" evidence="1">
    <location>
        <begin position="80"/>
        <end position="144"/>
    </location>
</feature>
<reference evidence="5" key="1">
    <citation type="submission" date="2017-09" db="EMBL/GenBank/DDBJ databases">
        <title>Depth-based differentiation of microbial function through sediment-hosted aquifers and enrichment of novel symbionts in the deep terrestrial subsurface.</title>
        <authorList>
            <person name="Probst A.J."/>
            <person name="Ladd B."/>
            <person name="Jarett J.K."/>
            <person name="Geller-Mcgrath D.E."/>
            <person name="Sieber C.M.K."/>
            <person name="Emerson J.B."/>
            <person name="Anantharaman K."/>
            <person name="Thomas B.C."/>
            <person name="Malmstrom R."/>
            <person name="Stieglmeier M."/>
            <person name="Klingl A."/>
            <person name="Woyke T."/>
            <person name="Ryan C.M."/>
            <person name="Banfield J.F."/>
        </authorList>
    </citation>
    <scope>NUCLEOTIDE SEQUENCE [LARGE SCALE GENOMIC DNA]</scope>
</reference>
<evidence type="ECO:0000259" key="3">
    <source>
        <dbReference type="Pfam" id="PF21110"/>
    </source>
</evidence>
<evidence type="ECO:0000313" key="4">
    <source>
        <dbReference type="EMBL" id="PIU24019.1"/>
    </source>
</evidence>
<feature type="compositionally biased region" description="Basic and acidic residues" evidence="1">
    <location>
        <begin position="130"/>
        <end position="139"/>
    </location>
</feature>
<keyword evidence="2" id="KW-0812">Transmembrane</keyword>
<evidence type="ECO:0000313" key="5">
    <source>
        <dbReference type="Proteomes" id="UP000229896"/>
    </source>
</evidence>
<name>A0A2M6YBG2_9BACT</name>
<feature type="non-terminal residue" evidence="4">
    <location>
        <position position="1"/>
    </location>
</feature>
<dbReference type="AlphaFoldDB" id="A0A2M6YBG2"/>
<dbReference type="Pfam" id="PF21110">
    <property type="entry name" value="GlxA"/>
    <property type="match status" value="1"/>
</dbReference>
<gene>
    <name evidence="4" type="ORF">COT12_03315</name>
</gene>
<feature type="transmembrane region" description="Helical" evidence="2">
    <location>
        <begin position="233"/>
        <end position="253"/>
    </location>
</feature>